<organism evidence="1 2">
    <name type="scientific">Chromobacterium subtsugae</name>
    <dbReference type="NCBI Taxonomy" id="251747"/>
    <lineage>
        <taxon>Bacteria</taxon>
        <taxon>Pseudomonadati</taxon>
        <taxon>Pseudomonadota</taxon>
        <taxon>Betaproteobacteria</taxon>
        <taxon>Neisseriales</taxon>
        <taxon>Chromobacteriaceae</taxon>
        <taxon>Chromobacterium</taxon>
    </lineage>
</organism>
<proteinExistence type="predicted"/>
<comment type="caution">
    <text evidence="1">The sequence shown here is derived from an EMBL/GenBank/DDBJ whole genome shotgun (WGS) entry which is preliminary data.</text>
</comment>
<dbReference type="SUPFAM" id="SSF54909">
    <property type="entry name" value="Dimeric alpha+beta barrel"/>
    <property type="match status" value="1"/>
</dbReference>
<name>A0ABS7FH99_9NEIS</name>
<reference evidence="1 2" key="1">
    <citation type="submission" date="2021-05" db="EMBL/GenBank/DDBJ databases">
        <title>Draft Whole Genome Sequencing Of Biosensor Chromobacterium violaceum Strain CV026 Reveals A Regulatory RNA In Chromobacterium violaceum Phenotype Regulatory Network.</title>
        <authorList>
            <person name="Hong K.W."/>
            <person name="Chan K.G."/>
            <person name="Chang C.-Y."/>
        </authorList>
    </citation>
    <scope>NUCLEOTIDE SEQUENCE [LARGE SCALE GENOMIC DNA]</scope>
    <source>
        <strain evidence="1 2">ATCC 31532</strain>
    </source>
</reference>
<gene>
    <name evidence="1" type="ORF">KIF53_13625</name>
</gene>
<protein>
    <recommendedName>
        <fullName evidence="3">ABM domain-containing protein</fullName>
    </recommendedName>
</protein>
<accession>A0ABS7FH99</accession>
<evidence type="ECO:0008006" key="3">
    <source>
        <dbReference type="Google" id="ProtNLM"/>
    </source>
</evidence>
<keyword evidence="2" id="KW-1185">Reference proteome</keyword>
<sequence>MTTRPPQACWAVSLAAEAARSDPARCVLRLAAAQPGYLGGEGRVTYWDSVEAIAAWRARAEQLARQGRGADDAAPELSFLVSRIDPRESSA</sequence>
<dbReference type="RefSeq" id="WP_052258367.1">
    <property type="nucleotide sequence ID" value="NZ_CP142381.1"/>
</dbReference>
<dbReference type="EMBL" id="JAHDTB010000011">
    <property type="protein sequence ID" value="MBW8288669.1"/>
    <property type="molecule type" value="Genomic_DNA"/>
</dbReference>
<dbReference type="GeneID" id="89686376"/>
<evidence type="ECO:0000313" key="1">
    <source>
        <dbReference type="EMBL" id="MBW8288669.1"/>
    </source>
</evidence>
<dbReference type="Proteomes" id="UP000711178">
    <property type="component" value="Unassembled WGS sequence"/>
</dbReference>
<dbReference type="InterPro" id="IPR011008">
    <property type="entry name" value="Dimeric_a/b-barrel"/>
</dbReference>
<evidence type="ECO:0000313" key="2">
    <source>
        <dbReference type="Proteomes" id="UP000711178"/>
    </source>
</evidence>